<name>A0A075FYQ9_9EURY</name>
<accession>A0A075FYQ9</accession>
<feature type="compositionally biased region" description="Polar residues" evidence="1">
    <location>
        <begin position="93"/>
        <end position="106"/>
    </location>
</feature>
<evidence type="ECO:0000256" key="1">
    <source>
        <dbReference type="SAM" id="MobiDB-lite"/>
    </source>
</evidence>
<feature type="region of interest" description="Disordered" evidence="1">
    <location>
        <begin position="93"/>
        <end position="112"/>
    </location>
</feature>
<proteinExistence type="predicted"/>
<protein>
    <submittedName>
        <fullName evidence="2">Uncharacterized protein</fullName>
    </submittedName>
</protein>
<reference evidence="2" key="1">
    <citation type="journal article" date="2014" name="Genome Biol. Evol.">
        <title>Pangenome evidence for extensive interdomain horizontal transfer affecting lineage core and shell genes in uncultured planktonic thaumarchaeota and euryarchaeota.</title>
        <authorList>
            <person name="Deschamps P."/>
            <person name="Zivanovic Y."/>
            <person name="Moreira D."/>
            <person name="Rodriguez-Valera F."/>
            <person name="Lopez-Garcia P."/>
        </authorList>
    </citation>
    <scope>NUCLEOTIDE SEQUENCE</scope>
</reference>
<dbReference type="EMBL" id="KF900479">
    <property type="protein sequence ID" value="AIE96438.1"/>
    <property type="molecule type" value="Genomic_DNA"/>
</dbReference>
<evidence type="ECO:0000313" key="2">
    <source>
        <dbReference type="EMBL" id="AIE96438.1"/>
    </source>
</evidence>
<sequence length="112" mass="12214">MKTPGTIPSEFGFLDSIQLSVNANNPMMKTIVCSQYFGFCFAETLRTPSSISILRNSLVLPNPKRYARPTVNRIVNNVENRLSTGLTSISASLNSMNPTASSTRGTESIAIR</sequence>
<organism evidence="2">
    <name type="scientific">uncultured marine group II/III euryarchaeote AD1000_79_C02</name>
    <dbReference type="NCBI Taxonomy" id="1457812"/>
    <lineage>
        <taxon>Archaea</taxon>
        <taxon>Methanobacteriati</taxon>
        <taxon>Methanobacteriota</taxon>
        <taxon>environmental samples</taxon>
    </lineage>
</organism>
<dbReference type="AlphaFoldDB" id="A0A075FYQ9"/>